<organism evidence="3">
    <name type="scientific">Salmonella enterica</name>
    <name type="common">Salmonella choleraesuis</name>
    <dbReference type="NCBI Taxonomy" id="28901"/>
    <lineage>
        <taxon>Bacteria</taxon>
        <taxon>Pseudomonadati</taxon>
        <taxon>Pseudomonadota</taxon>
        <taxon>Gammaproteobacteria</taxon>
        <taxon>Enterobacterales</taxon>
        <taxon>Enterobacteriaceae</taxon>
        <taxon>Salmonella</taxon>
    </lineage>
</organism>
<feature type="region of interest" description="Disordered" evidence="1">
    <location>
        <begin position="57"/>
        <end position="79"/>
    </location>
</feature>
<name>A0A3R0CCU8_SALER</name>
<gene>
    <name evidence="4" type="ORF">A7E06_27390</name>
    <name evidence="3" type="ORF">KO51_25530</name>
    <name evidence="2" type="ORF">NL99_23155</name>
</gene>
<reference evidence="3" key="1">
    <citation type="submission" date="2018-08" db="EMBL/GenBank/DDBJ databases">
        <authorList>
            <consortium name="GenomeTrakr network: Whole genome sequencing for foodborne pathogen traceback"/>
        </authorList>
    </citation>
    <scope>NUCLEOTIDE SEQUENCE [LARGE SCALE GENOMIC DNA]</scope>
    <source>
        <strain evidence="4">CFSAN048114</strain>
        <strain evidence="3">FLUFL-1338</strain>
        <strain evidence="2">FLUFL-367</strain>
    </source>
</reference>
<dbReference type="AlphaFoldDB" id="A0A3R0CCU8"/>
<evidence type="ECO:0000313" key="3">
    <source>
        <dbReference type="EMBL" id="MIK94741.1"/>
    </source>
</evidence>
<dbReference type="EMBL" id="RSUV01000037">
    <property type="protein sequence ID" value="MIV47094.1"/>
    <property type="molecule type" value="Genomic_DNA"/>
</dbReference>
<evidence type="ECO:0000256" key="1">
    <source>
        <dbReference type="SAM" id="MobiDB-lite"/>
    </source>
</evidence>
<evidence type="ECO:0000313" key="4">
    <source>
        <dbReference type="EMBL" id="MIV47094.1"/>
    </source>
</evidence>
<dbReference type="EMBL" id="AAACVH010000053">
    <property type="protein sequence ID" value="EAA8667785.1"/>
    <property type="molecule type" value="Genomic_DNA"/>
</dbReference>
<protein>
    <submittedName>
        <fullName evidence="3">Uncharacterized protein</fullName>
    </submittedName>
</protein>
<dbReference type="Proteomes" id="UP000885283">
    <property type="component" value="Unassembled WGS sequence"/>
</dbReference>
<evidence type="ECO:0000313" key="2">
    <source>
        <dbReference type="EMBL" id="EAA8667785.1"/>
    </source>
</evidence>
<proteinExistence type="predicted"/>
<sequence>MLAALVHTSHIVNYAPGDSLTCCLAAIQMTRIVLCIFQQNRGGKIVDKITAHVKTNLSSQMRSDQPDQRQRQHPWWWRC</sequence>
<dbReference type="EMBL" id="RSMR01000048">
    <property type="protein sequence ID" value="MIK94741.1"/>
    <property type="molecule type" value="Genomic_DNA"/>
</dbReference>
<dbReference type="Proteomes" id="UP000839834">
    <property type="component" value="Unassembled WGS sequence"/>
</dbReference>
<dbReference type="Proteomes" id="UP000839530">
    <property type="component" value="Unassembled WGS sequence"/>
</dbReference>
<comment type="caution">
    <text evidence="3">The sequence shown here is derived from an EMBL/GenBank/DDBJ whole genome shotgun (WGS) entry which is preliminary data.</text>
</comment>
<accession>A0A3R0CCU8</accession>